<dbReference type="InterPro" id="IPR004680">
    <property type="entry name" value="Cit_transptr-like_dom"/>
</dbReference>
<dbReference type="GO" id="GO:0005886">
    <property type="term" value="C:plasma membrane"/>
    <property type="evidence" value="ECO:0007669"/>
    <property type="project" value="TreeGrafter"/>
</dbReference>
<comment type="subcellular location">
    <subcellularLocation>
        <location evidence="1">Membrane</location>
        <topology evidence="1">Multi-pass membrane protein</topology>
    </subcellularLocation>
</comment>
<keyword evidence="4" id="KW-0677">Repeat</keyword>
<dbReference type="EMBL" id="MNTG01000011">
    <property type="protein sequence ID" value="OLA38682.1"/>
    <property type="molecule type" value="Genomic_DNA"/>
</dbReference>
<accession>A0A1Q6R8J6</accession>
<dbReference type="InterPro" id="IPR051679">
    <property type="entry name" value="DASS-Related_Transporters"/>
</dbReference>
<evidence type="ECO:0000256" key="6">
    <source>
        <dbReference type="ARBA" id="ARBA00023136"/>
    </source>
</evidence>
<feature type="transmembrane region" description="Helical" evidence="7">
    <location>
        <begin position="399"/>
        <end position="421"/>
    </location>
</feature>
<dbReference type="InterPro" id="IPR031312">
    <property type="entry name" value="Na/sul_symport_CS"/>
</dbReference>
<evidence type="ECO:0000256" key="4">
    <source>
        <dbReference type="ARBA" id="ARBA00022737"/>
    </source>
</evidence>
<keyword evidence="2" id="KW-0813">Transport</keyword>
<dbReference type="PROSITE" id="PS01271">
    <property type="entry name" value="NA_SULFATE"/>
    <property type="match status" value="1"/>
</dbReference>
<evidence type="ECO:0000256" key="5">
    <source>
        <dbReference type="ARBA" id="ARBA00022989"/>
    </source>
</evidence>
<dbReference type="RefSeq" id="WP_303679474.1">
    <property type="nucleotide sequence ID" value="NZ_MNTG01000011.1"/>
</dbReference>
<feature type="transmembrane region" description="Helical" evidence="7">
    <location>
        <begin position="95"/>
        <end position="121"/>
    </location>
</feature>
<feature type="transmembrane region" description="Helical" evidence="7">
    <location>
        <begin position="314"/>
        <end position="332"/>
    </location>
</feature>
<dbReference type="AlphaFoldDB" id="A0A1Q6R8J6"/>
<organism evidence="9 10">
    <name type="scientific">Phascolarctobacterium succinatutens</name>
    <dbReference type="NCBI Taxonomy" id="626940"/>
    <lineage>
        <taxon>Bacteria</taxon>
        <taxon>Bacillati</taxon>
        <taxon>Bacillota</taxon>
        <taxon>Negativicutes</taxon>
        <taxon>Acidaminococcales</taxon>
        <taxon>Acidaminococcaceae</taxon>
        <taxon>Phascolarctobacterium</taxon>
    </lineage>
</organism>
<feature type="transmembrane region" description="Helical" evidence="7">
    <location>
        <begin position="141"/>
        <end position="164"/>
    </location>
</feature>
<comment type="caution">
    <text evidence="9">The sequence shown here is derived from an EMBL/GenBank/DDBJ whole genome shotgun (WGS) entry which is preliminary data.</text>
</comment>
<evidence type="ECO:0000313" key="10">
    <source>
        <dbReference type="Proteomes" id="UP000186777"/>
    </source>
</evidence>
<gene>
    <name evidence="9" type="ORF">BHW43_03100</name>
</gene>
<evidence type="ECO:0000256" key="3">
    <source>
        <dbReference type="ARBA" id="ARBA00022692"/>
    </source>
</evidence>
<evidence type="ECO:0000313" key="9">
    <source>
        <dbReference type="EMBL" id="OLA38682.1"/>
    </source>
</evidence>
<feature type="transmembrane region" description="Helical" evidence="7">
    <location>
        <begin position="273"/>
        <end position="294"/>
    </location>
</feature>
<feature type="transmembrane region" description="Helical" evidence="7">
    <location>
        <begin position="176"/>
        <end position="196"/>
    </location>
</feature>
<keyword evidence="3 7" id="KW-0812">Transmembrane</keyword>
<dbReference type="PANTHER" id="PTHR43652:SF1">
    <property type="entry name" value="RESPONSE REGULATOR"/>
    <property type="match status" value="1"/>
</dbReference>
<evidence type="ECO:0000256" key="2">
    <source>
        <dbReference type="ARBA" id="ARBA00022448"/>
    </source>
</evidence>
<feature type="transmembrane region" description="Helical" evidence="7">
    <location>
        <begin position="232"/>
        <end position="261"/>
    </location>
</feature>
<dbReference type="Proteomes" id="UP000186777">
    <property type="component" value="Unassembled WGS sequence"/>
</dbReference>
<feature type="transmembrane region" description="Helical" evidence="7">
    <location>
        <begin position="56"/>
        <end position="74"/>
    </location>
</feature>
<evidence type="ECO:0000259" key="8">
    <source>
        <dbReference type="Pfam" id="PF03600"/>
    </source>
</evidence>
<dbReference type="CDD" id="cd01115">
    <property type="entry name" value="SLC13_permease"/>
    <property type="match status" value="1"/>
</dbReference>
<dbReference type="GO" id="GO:0055085">
    <property type="term" value="P:transmembrane transport"/>
    <property type="evidence" value="ECO:0007669"/>
    <property type="project" value="InterPro"/>
</dbReference>
<reference evidence="9 10" key="1">
    <citation type="journal article" date="2016" name="Nat. Biotechnol.">
        <title>Measurement of bacterial replication rates in microbial communities.</title>
        <authorList>
            <person name="Brown C.T."/>
            <person name="Olm M.R."/>
            <person name="Thomas B.C."/>
            <person name="Banfield J.F."/>
        </authorList>
    </citation>
    <scope>NUCLEOTIDE SEQUENCE [LARGE SCALE GENOMIC DNA]</scope>
    <source>
        <strain evidence="9">46_33</strain>
    </source>
</reference>
<keyword evidence="6 7" id="KW-0472">Membrane</keyword>
<evidence type="ECO:0000256" key="1">
    <source>
        <dbReference type="ARBA" id="ARBA00004141"/>
    </source>
</evidence>
<dbReference type="PANTHER" id="PTHR43652">
    <property type="entry name" value="BASIC AMINO ACID ANTIPORTER YFCC-RELATED"/>
    <property type="match status" value="1"/>
</dbReference>
<proteinExistence type="predicted"/>
<evidence type="ECO:0000256" key="7">
    <source>
        <dbReference type="SAM" id="Phobius"/>
    </source>
</evidence>
<sequence>MTPAIKCLILLAVVALLFVTEMIPLAMTAVLAAIACSALGLVPENQIFLGLADSTVVLFGGMFVVGAAMFYTGLAQKVGGAVVKLFGTNENSLMFGLMVIAAVMSAFLSNTGTTACLIPVVMGICAQAKLSASRQLMPLAFAAGLGGTCTLIGTPPNILANVALKAAGMPELQFGFFEYAYIGIPITVAGIVYMMFLGKYILPEAKTDEVADVEQEIDATNTTPKKQMICGIIMVGVIGSMATSIVPLELAAVVGAVLCVLTGCITEKQAYNSIDWITIFLFAGMIPVATAMNASGAGKLIAEFTVSLMGGNPSPYLVTAVLFGLAVVLTQFMSNTDSKALLCPVGIALSAQMGASPKAVLMAILIASSCAFASPVGTPPNTLVLGPGKYKFMDYVKCGGGLVAVSMIVAIIVIPIVWPFFPTAA</sequence>
<dbReference type="Pfam" id="PF03600">
    <property type="entry name" value="CitMHS"/>
    <property type="match status" value="1"/>
</dbReference>
<feature type="domain" description="Citrate transporter-like" evidence="8">
    <location>
        <begin position="16"/>
        <end position="336"/>
    </location>
</feature>
<keyword evidence="5 7" id="KW-1133">Transmembrane helix</keyword>
<name>A0A1Q6R8J6_9FIRM</name>
<protein>
    <submittedName>
        <fullName evidence="9">Transporter</fullName>
    </submittedName>
</protein>